<accession>A0A851DEB3</accession>
<dbReference type="SUPFAM" id="SSF57667">
    <property type="entry name" value="beta-beta-alpha zinc fingers"/>
    <property type="match status" value="1"/>
</dbReference>
<evidence type="ECO:0000313" key="7">
    <source>
        <dbReference type="EMBL" id="NWI66788.1"/>
    </source>
</evidence>
<evidence type="ECO:0000259" key="6">
    <source>
        <dbReference type="PROSITE" id="PS50157"/>
    </source>
</evidence>
<keyword evidence="3 5" id="KW-0863">Zinc-finger</keyword>
<dbReference type="AlphaFoldDB" id="A0A851DEB3"/>
<name>A0A851DEB3_TODME</name>
<gene>
    <name evidence="7" type="primary">Znf394</name>
    <name evidence="7" type="ORF">TODMEX_R05980</name>
</gene>
<dbReference type="Pfam" id="PF00096">
    <property type="entry name" value="zf-C2H2"/>
    <property type="match status" value="2"/>
</dbReference>
<dbReference type="InterPro" id="IPR036236">
    <property type="entry name" value="Znf_C2H2_sf"/>
</dbReference>
<evidence type="ECO:0000256" key="4">
    <source>
        <dbReference type="ARBA" id="ARBA00022833"/>
    </source>
</evidence>
<keyword evidence="1" id="KW-0479">Metal-binding</keyword>
<feature type="domain" description="C2H2-type" evidence="6">
    <location>
        <begin position="1"/>
        <end position="26"/>
    </location>
</feature>
<keyword evidence="2" id="KW-0677">Repeat</keyword>
<feature type="non-terminal residue" evidence="7">
    <location>
        <position position="1"/>
    </location>
</feature>
<dbReference type="GO" id="GO:0008270">
    <property type="term" value="F:zinc ion binding"/>
    <property type="evidence" value="ECO:0007669"/>
    <property type="project" value="UniProtKB-KW"/>
</dbReference>
<dbReference type="PROSITE" id="PS50157">
    <property type="entry name" value="ZINC_FINGER_C2H2_2"/>
    <property type="match status" value="2"/>
</dbReference>
<dbReference type="PANTHER" id="PTHR14196">
    <property type="entry name" value="ODD-SKIPPED - RELATED"/>
    <property type="match status" value="1"/>
</dbReference>
<keyword evidence="8" id="KW-1185">Reference proteome</keyword>
<dbReference type="OrthoDB" id="654211at2759"/>
<sequence>CSECQRSFRHRSDLVKHRRTHTGEKPYVCAICGKSFTQSSNCRRHECTHTSDQP</sequence>
<evidence type="ECO:0000256" key="5">
    <source>
        <dbReference type="PROSITE-ProRule" id="PRU00042"/>
    </source>
</evidence>
<dbReference type="PROSITE" id="PS00028">
    <property type="entry name" value="ZINC_FINGER_C2H2_1"/>
    <property type="match status" value="2"/>
</dbReference>
<dbReference type="FunFam" id="3.30.160.60:FF:000309">
    <property type="entry name" value="zinc finger X-chromosomal protein-like"/>
    <property type="match status" value="1"/>
</dbReference>
<dbReference type="SMART" id="SM00355">
    <property type="entry name" value="ZnF_C2H2"/>
    <property type="match status" value="2"/>
</dbReference>
<dbReference type="PANTHER" id="PTHR14196:SF12">
    <property type="entry name" value="ZINC FINGER PROTEIN 208-LIKE"/>
    <property type="match status" value="1"/>
</dbReference>
<comment type="caution">
    <text evidence="7">The sequence shown here is derived from an EMBL/GenBank/DDBJ whole genome shotgun (WGS) entry which is preliminary data.</text>
</comment>
<proteinExistence type="predicted"/>
<evidence type="ECO:0000256" key="1">
    <source>
        <dbReference type="ARBA" id="ARBA00022723"/>
    </source>
</evidence>
<evidence type="ECO:0000256" key="3">
    <source>
        <dbReference type="ARBA" id="ARBA00022771"/>
    </source>
</evidence>
<evidence type="ECO:0000256" key="2">
    <source>
        <dbReference type="ARBA" id="ARBA00022737"/>
    </source>
</evidence>
<dbReference type="Proteomes" id="UP000660247">
    <property type="component" value="Unassembled WGS sequence"/>
</dbReference>
<feature type="non-terminal residue" evidence="7">
    <location>
        <position position="54"/>
    </location>
</feature>
<dbReference type="Gene3D" id="3.30.160.60">
    <property type="entry name" value="Classic Zinc Finger"/>
    <property type="match status" value="2"/>
</dbReference>
<keyword evidence="4" id="KW-0862">Zinc</keyword>
<evidence type="ECO:0000313" key="8">
    <source>
        <dbReference type="Proteomes" id="UP000660247"/>
    </source>
</evidence>
<protein>
    <submittedName>
        <fullName evidence="7">ZN394 protein</fullName>
    </submittedName>
</protein>
<dbReference type="GO" id="GO:0005634">
    <property type="term" value="C:nucleus"/>
    <property type="evidence" value="ECO:0007669"/>
    <property type="project" value="TreeGrafter"/>
</dbReference>
<dbReference type="EMBL" id="WEIS01051024">
    <property type="protein sequence ID" value="NWI66788.1"/>
    <property type="molecule type" value="Genomic_DNA"/>
</dbReference>
<feature type="domain" description="C2H2-type" evidence="6">
    <location>
        <begin position="27"/>
        <end position="54"/>
    </location>
</feature>
<dbReference type="InterPro" id="IPR013087">
    <property type="entry name" value="Znf_C2H2_type"/>
</dbReference>
<dbReference type="InterPro" id="IPR050717">
    <property type="entry name" value="C2H2-ZF_Transcription_Reg"/>
</dbReference>
<dbReference type="GO" id="GO:0000981">
    <property type="term" value="F:DNA-binding transcription factor activity, RNA polymerase II-specific"/>
    <property type="evidence" value="ECO:0007669"/>
    <property type="project" value="TreeGrafter"/>
</dbReference>
<reference evidence="7" key="1">
    <citation type="submission" date="2019-10" db="EMBL/GenBank/DDBJ databases">
        <title>Bird 10,000 Genomes (B10K) Project - Family phase.</title>
        <authorList>
            <person name="Zhang G."/>
        </authorList>
    </citation>
    <scope>NUCLEOTIDE SEQUENCE</scope>
    <source>
        <strain evidence="7">B10K-DU-002-69</strain>
        <tissue evidence="7">Muscle</tissue>
    </source>
</reference>
<organism evidence="7 8">
    <name type="scientific">Todus mexicanus</name>
    <name type="common">Puerto Rican tody</name>
    <dbReference type="NCBI Taxonomy" id="135184"/>
    <lineage>
        <taxon>Eukaryota</taxon>
        <taxon>Metazoa</taxon>
        <taxon>Chordata</taxon>
        <taxon>Craniata</taxon>
        <taxon>Vertebrata</taxon>
        <taxon>Euteleostomi</taxon>
        <taxon>Archelosauria</taxon>
        <taxon>Archosauria</taxon>
        <taxon>Dinosauria</taxon>
        <taxon>Saurischia</taxon>
        <taxon>Theropoda</taxon>
        <taxon>Coelurosauria</taxon>
        <taxon>Aves</taxon>
        <taxon>Neognathae</taxon>
        <taxon>Neoaves</taxon>
        <taxon>Telluraves</taxon>
        <taxon>Coraciimorphae</taxon>
        <taxon>Coraciiformes</taxon>
        <taxon>Todidae</taxon>
        <taxon>Todus</taxon>
    </lineage>
</organism>
<dbReference type="GO" id="GO:0000977">
    <property type="term" value="F:RNA polymerase II transcription regulatory region sequence-specific DNA binding"/>
    <property type="evidence" value="ECO:0007669"/>
    <property type="project" value="TreeGrafter"/>
</dbReference>
<dbReference type="FunFam" id="3.30.160.60:FF:000852">
    <property type="entry name" value="zinc finger protein 629 isoform X2"/>
    <property type="match status" value="1"/>
</dbReference>